<dbReference type="GO" id="GO:0000290">
    <property type="term" value="P:deadenylation-dependent decapping of nuclear-transcribed mRNA"/>
    <property type="evidence" value="ECO:0007669"/>
    <property type="project" value="InterPro"/>
</dbReference>
<organism evidence="4">
    <name type="scientific">Darwinula stevensoni</name>
    <dbReference type="NCBI Taxonomy" id="69355"/>
    <lineage>
        <taxon>Eukaryota</taxon>
        <taxon>Metazoa</taxon>
        <taxon>Ecdysozoa</taxon>
        <taxon>Arthropoda</taxon>
        <taxon>Crustacea</taxon>
        <taxon>Oligostraca</taxon>
        <taxon>Ostracoda</taxon>
        <taxon>Podocopa</taxon>
        <taxon>Podocopida</taxon>
        <taxon>Darwinulocopina</taxon>
        <taxon>Darwinuloidea</taxon>
        <taxon>Darwinulidae</taxon>
        <taxon>Darwinula</taxon>
    </lineage>
</organism>
<dbReference type="Proteomes" id="UP000677054">
    <property type="component" value="Unassembled WGS sequence"/>
</dbReference>
<proteinExistence type="predicted"/>
<reference evidence="4" key="1">
    <citation type="submission" date="2020-11" db="EMBL/GenBank/DDBJ databases">
        <authorList>
            <person name="Tran Van P."/>
        </authorList>
    </citation>
    <scope>NUCLEOTIDE SEQUENCE</scope>
</reference>
<name>A0A7R8XBJ5_9CRUS</name>
<feature type="region of interest" description="Disordered" evidence="3">
    <location>
        <begin position="79"/>
        <end position="115"/>
    </location>
</feature>
<dbReference type="GO" id="GO:0033962">
    <property type="term" value="P:P-body assembly"/>
    <property type="evidence" value="ECO:0007669"/>
    <property type="project" value="TreeGrafter"/>
</dbReference>
<accession>A0A7R8XBJ5</accession>
<dbReference type="EMBL" id="CAJPEV010001195">
    <property type="protein sequence ID" value="CAG0891296.1"/>
    <property type="molecule type" value="Genomic_DNA"/>
</dbReference>
<feature type="compositionally biased region" description="Basic and acidic residues" evidence="3">
    <location>
        <begin position="1"/>
        <end position="13"/>
    </location>
</feature>
<dbReference type="InterPro" id="IPR039900">
    <property type="entry name" value="Pat1-like"/>
</dbReference>
<evidence type="ECO:0008006" key="6">
    <source>
        <dbReference type="Google" id="ProtNLM"/>
    </source>
</evidence>
<dbReference type="GO" id="GO:0003723">
    <property type="term" value="F:RNA binding"/>
    <property type="evidence" value="ECO:0007669"/>
    <property type="project" value="TreeGrafter"/>
</dbReference>
<evidence type="ECO:0000313" key="4">
    <source>
        <dbReference type="EMBL" id="CAD7246643.1"/>
    </source>
</evidence>
<feature type="region of interest" description="Disordered" evidence="3">
    <location>
        <begin position="1"/>
        <end position="56"/>
    </location>
</feature>
<sequence>MHSDTVGDIDLKPSQEGGMLGSGEPGGHDSPLISGSEEDDYDALNDETFGGDALNGDWEEDHEKLAEVIELGRGAEFPLSRKEDGSEDRTEKMVAMRRNFDEEEEERRRGSRKEMEEFEDGFIAASIQQLVLDDDLDDPAIMNKKPSMPRPIPFPKDGGSRGLSPPPSGLFGSPHQPSIWAMDQRASPSLSLSSSLDDPCIIKAGTKYPISFPTPSSRAPLSTSLPKVLPNMRTVSEVEREALSPSRQLVHPGFPSQTPKVRTLDDVERSMLERSQGPRPPMPPMVFPPNLPPPPGSLPFLPPRLPPHAISPMRPPHEALMGQGERMESWRMRGYQQQRPLLQLRNGAPWSPHSWKNEHILDHNGDERPEPREKEWDEYKGLMTLKEQTWLVNIQLTQLATNDPYTDDYYINHYVAKRLAEHGNGMEEAVSPSLLSTPEEGKHSDQNRVYTPPKMENSLGRLQVASAMAPRRIIDLATVSSHSQHSLLLEIENYYNALLDLESYDDRLRAIQDGPLRDNIRVQRTEFAEKLTQRFALKSIQSLLLVRKGKNLVLRLAGLLPSSFRRLVLEAFLLGFSPIAKRDSGDKILPRFLIPLKKALLDSTLSQLIALLKAAIDKDHLEDMLMHQLGISLVLLILVTVEDVLKNGSGCPCPTLLADWEVAVGRVAQTIASSASIAQPLDLSVSLAAEVFHRRVAIEKNVLDGVQEKLQKVL</sequence>
<feature type="region of interest" description="Disordered" evidence="3">
    <location>
        <begin position="137"/>
        <end position="196"/>
    </location>
</feature>
<dbReference type="EMBL" id="LR900712">
    <property type="protein sequence ID" value="CAD7246643.1"/>
    <property type="molecule type" value="Genomic_DNA"/>
</dbReference>
<feature type="compositionally biased region" description="Low complexity" evidence="3">
    <location>
        <begin position="187"/>
        <end position="196"/>
    </location>
</feature>
<dbReference type="PANTHER" id="PTHR21551">
    <property type="entry name" value="TOPOISOMERASE II-ASSOCIATED PROTEIN PAT1"/>
    <property type="match status" value="1"/>
</dbReference>
<evidence type="ECO:0000256" key="2">
    <source>
        <dbReference type="ARBA" id="ARBA00022490"/>
    </source>
</evidence>
<comment type="subcellular location">
    <subcellularLocation>
        <location evidence="1">Cytoplasm</location>
        <location evidence="1">P-body</location>
    </subcellularLocation>
</comment>
<dbReference type="GO" id="GO:0000932">
    <property type="term" value="C:P-body"/>
    <property type="evidence" value="ECO:0007669"/>
    <property type="project" value="UniProtKB-SubCell"/>
</dbReference>
<dbReference type="OrthoDB" id="8251691at2759"/>
<keyword evidence="2" id="KW-0963">Cytoplasm</keyword>
<evidence type="ECO:0000313" key="5">
    <source>
        <dbReference type="Proteomes" id="UP000677054"/>
    </source>
</evidence>
<feature type="compositionally biased region" description="Acidic residues" evidence="3">
    <location>
        <begin position="36"/>
        <end position="45"/>
    </location>
</feature>
<dbReference type="AlphaFoldDB" id="A0A7R8XBJ5"/>
<evidence type="ECO:0000256" key="3">
    <source>
        <dbReference type="SAM" id="MobiDB-lite"/>
    </source>
</evidence>
<feature type="region of interest" description="Disordered" evidence="3">
    <location>
        <begin position="435"/>
        <end position="454"/>
    </location>
</feature>
<gene>
    <name evidence="4" type="ORF">DSTB1V02_LOCUS6490</name>
</gene>
<dbReference type="PANTHER" id="PTHR21551:SF0">
    <property type="entry name" value="PROTEIN ASSOCIATED WITH TOPO II RELATED-1, ISOFORM A"/>
    <property type="match status" value="1"/>
</dbReference>
<evidence type="ECO:0000256" key="1">
    <source>
        <dbReference type="ARBA" id="ARBA00004201"/>
    </source>
</evidence>
<keyword evidence="5" id="KW-1185">Reference proteome</keyword>
<protein>
    <recommendedName>
        <fullName evidence="6">mRNA decay factor PAT1 domain-containing protein</fullName>
    </recommendedName>
</protein>